<keyword evidence="2" id="KW-1185">Reference proteome</keyword>
<organism evidence="1 2">
    <name type="scientific">Streptococcus ratti FA-1 = DSM 20564</name>
    <dbReference type="NCBI Taxonomy" id="699248"/>
    <lineage>
        <taxon>Bacteria</taxon>
        <taxon>Bacillati</taxon>
        <taxon>Bacillota</taxon>
        <taxon>Bacilli</taxon>
        <taxon>Lactobacillales</taxon>
        <taxon>Streptococcaceae</taxon>
        <taxon>Streptococcus</taxon>
    </lineage>
</organism>
<evidence type="ECO:0000313" key="2">
    <source>
        <dbReference type="Proteomes" id="UP000007815"/>
    </source>
</evidence>
<dbReference type="EMBL" id="AJTZ01000005">
    <property type="protein sequence ID" value="EJN94075.1"/>
    <property type="molecule type" value="Genomic_DNA"/>
</dbReference>
<proteinExistence type="predicted"/>
<comment type="caution">
    <text evidence="1">The sequence shown here is derived from an EMBL/GenBank/DDBJ whole genome shotgun (WGS) entry which is preliminary data.</text>
</comment>
<evidence type="ECO:0000313" key="1">
    <source>
        <dbReference type="EMBL" id="EJN94075.1"/>
    </source>
</evidence>
<dbReference type="Proteomes" id="UP000007815">
    <property type="component" value="Unassembled WGS sequence"/>
</dbReference>
<dbReference type="RefSeq" id="WP_003088633.1">
    <property type="nucleotide sequence ID" value="NZ_AJTZ01000005.1"/>
</dbReference>
<accession>A0ABP2QYD9</accession>
<gene>
    <name evidence="1" type="ORF">SRA_06046</name>
</gene>
<reference evidence="1 2" key="1">
    <citation type="submission" date="2009-12" db="EMBL/GenBank/DDBJ databases">
        <authorList>
            <person name="Lefebure T."/>
            <person name="Cornejo O.E."/>
            <person name="Pavinski Bitar P.D."/>
            <person name="Lang P."/>
            <person name="Stanhope M.J."/>
        </authorList>
    </citation>
    <scope>NUCLEOTIDE SEQUENCE [LARGE SCALE GENOMIC DNA]</scope>
    <source>
        <strain evidence="1 2">FA-1</strain>
    </source>
</reference>
<sequence>MSTYKSNLFALCKVLERSDLANKIKNMRSNLNNSDGQLAKSIWLSMTNDRQNHFYGVLLGISESNEKNNNGIISKMPLLSEEELKICKYGNEFLLKVCNLLINELDFLPTPIKESLNPYTKLRKIGNDFYENIPMENIENIDLSKLSQSFKKLHLVNSLREQQKQISSDILNKIQLNNMLEIFTIFSRDESQYGYEEVPPSLLNISKHKIHGSLSFEEQLEYFFFSLYVLRDIIQITLNTLYSVLGGGRLALLTNDNIISIKGPSQNHLYKRYEFSKIPSDDKGEPEIANLCLVNFQRSSSADSIVNCLAFTVSLSHSFAGNFGDTTTLKVLEVDNDLNRYYNFFK</sequence>
<protein>
    <submittedName>
        <fullName evidence="1">Uncharacterized protein</fullName>
    </submittedName>
</protein>
<name>A0ABP2QYD9_STRRT</name>